<dbReference type="PANTHER" id="PTHR30137:SF6">
    <property type="entry name" value="LUCIFERASE-LIKE MONOOXYGENASE"/>
    <property type="match status" value="1"/>
</dbReference>
<dbReference type="GO" id="GO:0016705">
    <property type="term" value="F:oxidoreductase activity, acting on paired donors, with incorporation or reduction of molecular oxygen"/>
    <property type="evidence" value="ECO:0007669"/>
    <property type="project" value="InterPro"/>
</dbReference>
<dbReference type="SUPFAM" id="SSF51679">
    <property type="entry name" value="Bacterial luciferase-like"/>
    <property type="match status" value="1"/>
</dbReference>
<evidence type="ECO:0000259" key="2">
    <source>
        <dbReference type="Pfam" id="PF00296"/>
    </source>
</evidence>
<feature type="domain" description="Luciferase-like" evidence="2">
    <location>
        <begin position="13"/>
        <end position="307"/>
    </location>
</feature>
<dbReference type="RefSeq" id="WP_183579873.1">
    <property type="nucleotide sequence ID" value="NZ_JACHXJ010000001.1"/>
</dbReference>
<accession>A0A839TIT4</accession>
<dbReference type="InterPro" id="IPR050766">
    <property type="entry name" value="Bact_Lucif_Oxidored"/>
</dbReference>
<dbReference type="InterPro" id="IPR019949">
    <property type="entry name" value="CmoO-like"/>
</dbReference>
<dbReference type="CDD" id="cd00347">
    <property type="entry name" value="Flavin_utilizing_monoxygenases"/>
    <property type="match status" value="1"/>
</dbReference>
<protein>
    <submittedName>
        <fullName evidence="3">Luciferase family oxidoreductase group 1</fullName>
    </submittedName>
</protein>
<dbReference type="NCBIfam" id="TIGR03558">
    <property type="entry name" value="oxido_grp_1"/>
    <property type="match status" value="1"/>
</dbReference>
<dbReference type="Proteomes" id="UP000517523">
    <property type="component" value="Unassembled WGS sequence"/>
</dbReference>
<dbReference type="InterPro" id="IPR011251">
    <property type="entry name" value="Luciferase-like_dom"/>
</dbReference>
<dbReference type="Pfam" id="PF00296">
    <property type="entry name" value="Bac_luciferase"/>
    <property type="match status" value="1"/>
</dbReference>
<dbReference type="GO" id="GO:0005829">
    <property type="term" value="C:cytosol"/>
    <property type="evidence" value="ECO:0007669"/>
    <property type="project" value="TreeGrafter"/>
</dbReference>
<comment type="similarity">
    <text evidence="1">To bacterial alkanal monooxygenase alpha and beta chains.</text>
</comment>
<evidence type="ECO:0000313" key="4">
    <source>
        <dbReference type="Proteomes" id="UP000517523"/>
    </source>
</evidence>
<dbReference type="FunFam" id="3.20.20.30:FF:000002">
    <property type="entry name" value="LLM class flavin-dependent oxidoreductase"/>
    <property type="match status" value="1"/>
</dbReference>
<dbReference type="InterPro" id="IPR036661">
    <property type="entry name" value="Luciferase-like_sf"/>
</dbReference>
<sequence>MSNHDTKTLDQIKFSVLDLAPIVRGGTAAESFKNTLNLAQHAERWGYNRYWLAEHHNMPGIASSATSVVIGYVAGGTQSIRVGSGGIMLPNHAPLVIAEQFGTLEAMYPGRIDLGLGRAPGSDQLTAEALRRDPSNGHYFPQHVQELMAYFDEKSKYNRVRAIPGEGQHVPIWLLGSSDFSAALAAKMGLPFSFASHFSPDHTLQALAIYRRQFQPSAVLDKPYAMVGVNVYAADTTEEAEFIATSHQQQFLSLIRNTPGQLAPPVKSLEGNWNEFEKAHVMKQIRSSVIGNPEEVKRQLQAFLDETQADEMIVNSMVYDPAARLRSYEIVAEVTGMKK</sequence>
<organism evidence="3 4">
    <name type="scientific">Paenibacillus rhizosphaerae</name>
    <dbReference type="NCBI Taxonomy" id="297318"/>
    <lineage>
        <taxon>Bacteria</taxon>
        <taxon>Bacillati</taxon>
        <taxon>Bacillota</taxon>
        <taxon>Bacilli</taxon>
        <taxon>Bacillales</taxon>
        <taxon>Paenibacillaceae</taxon>
        <taxon>Paenibacillus</taxon>
    </lineage>
</organism>
<reference evidence="3 4" key="1">
    <citation type="submission" date="2020-08" db="EMBL/GenBank/DDBJ databases">
        <title>Genomic Encyclopedia of Type Strains, Phase III (KMG-III): the genomes of soil and plant-associated and newly described type strains.</title>
        <authorList>
            <person name="Whitman W."/>
        </authorList>
    </citation>
    <scope>NUCLEOTIDE SEQUENCE [LARGE SCALE GENOMIC DNA]</scope>
    <source>
        <strain evidence="3 4">CECT 5831</strain>
    </source>
</reference>
<comment type="caution">
    <text evidence="3">The sequence shown here is derived from an EMBL/GenBank/DDBJ whole genome shotgun (WGS) entry which is preliminary data.</text>
</comment>
<evidence type="ECO:0000313" key="3">
    <source>
        <dbReference type="EMBL" id="MBB3126542.1"/>
    </source>
</evidence>
<name>A0A839TIT4_9BACL</name>
<dbReference type="PANTHER" id="PTHR30137">
    <property type="entry name" value="LUCIFERASE-LIKE MONOOXYGENASE"/>
    <property type="match status" value="1"/>
</dbReference>
<dbReference type="EMBL" id="JACHXJ010000001">
    <property type="protein sequence ID" value="MBB3126542.1"/>
    <property type="molecule type" value="Genomic_DNA"/>
</dbReference>
<proteinExistence type="predicted"/>
<gene>
    <name evidence="3" type="ORF">FHS19_001196</name>
</gene>
<dbReference type="Gene3D" id="3.20.20.30">
    <property type="entry name" value="Luciferase-like domain"/>
    <property type="match status" value="1"/>
</dbReference>
<evidence type="ECO:0000256" key="1">
    <source>
        <dbReference type="ARBA" id="ARBA00007789"/>
    </source>
</evidence>
<dbReference type="AlphaFoldDB" id="A0A839TIT4"/>